<sequence>MADVMVWLGSPFTDPSISVWYPCLSEQHLFYDVYRAPQKVQRNINSLPPEILREIIYYAVGSLSVCSLDDSLYLALHDALTTICLVCTLWRDISYASGPLWATINLAYPVIAASRLSHSSRSLPLNLSGTVGGSLAHSGRPFNPLLLELKSRSDQITSIRLHASTPLTLDACSSLFRASFFFSLTDLFLVSTNQVGSGSYLELPTLPALKRLHLEDLKLSFQEHDVLDVSFPSLEELEFIGAYPSLHRVARVLKIVRRAPQLRSLKLHFNITQLSQPGQPSIVLPSDVRIILFQLDEVLLYNVPSNLTSMVRNAIDAPALKSYDVQFSNPWSLMMFLHKQQENRRHIMQDFRSCQCELELVHHSFPSPQLTEYLKLASFSKACHCSSLTTELHGIFKCGLKTLHEYLFRLSDVDLITPCLFNLRITHVTLCASSFSPQHESRELQWLSILDYLPALTTLSLQDVLVQKSVFLHDLVNVLAHHPDFSPELCKLQISFAAEEDVENRFLLSYTYGGMFLPLAKDREKLLQITIHGAKPFMRDDALLQDFRRDLDDVLSRRSIYKAQVLADRTEQRQIHEADGYKLNFSSNV</sequence>
<protein>
    <submittedName>
        <fullName evidence="1">Uncharacterized protein</fullName>
    </submittedName>
</protein>
<evidence type="ECO:0000313" key="2">
    <source>
        <dbReference type="Proteomes" id="UP000292702"/>
    </source>
</evidence>
<comment type="caution">
    <text evidence="1">The sequence shown here is derived from an EMBL/GenBank/DDBJ whole genome shotgun (WGS) entry which is preliminary data.</text>
</comment>
<dbReference type="AlphaFoldDB" id="A0A4R0RVY2"/>
<reference evidence="1 2" key="1">
    <citation type="submission" date="2018-11" db="EMBL/GenBank/DDBJ databases">
        <title>Genome assembly of Steccherinum ochraceum LE-BIN_3174, the white-rot fungus of the Steccherinaceae family (The Residual Polyporoid clade, Polyporales, Basidiomycota).</title>
        <authorList>
            <person name="Fedorova T.V."/>
            <person name="Glazunova O.A."/>
            <person name="Landesman E.O."/>
            <person name="Moiseenko K.V."/>
            <person name="Psurtseva N.V."/>
            <person name="Savinova O.S."/>
            <person name="Shakhova N.V."/>
            <person name="Tyazhelova T.V."/>
            <person name="Vasina D.V."/>
        </authorList>
    </citation>
    <scope>NUCLEOTIDE SEQUENCE [LARGE SCALE GENOMIC DNA]</scope>
    <source>
        <strain evidence="1 2">LE-BIN_3174</strain>
    </source>
</reference>
<name>A0A4R0RVY2_9APHY</name>
<accession>A0A4R0RVY2</accession>
<evidence type="ECO:0000313" key="1">
    <source>
        <dbReference type="EMBL" id="TCD66974.1"/>
    </source>
</evidence>
<dbReference type="Proteomes" id="UP000292702">
    <property type="component" value="Unassembled WGS sequence"/>
</dbReference>
<keyword evidence="2" id="KW-1185">Reference proteome</keyword>
<gene>
    <name evidence="1" type="ORF">EIP91_000703</name>
</gene>
<dbReference type="EMBL" id="RWJN01000115">
    <property type="protein sequence ID" value="TCD66974.1"/>
    <property type="molecule type" value="Genomic_DNA"/>
</dbReference>
<proteinExistence type="predicted"/>
<organism evidence="1 2">
    <name type="scientific">Steccherinum ochraceum</name>
    <dbReference type="NCBI Taxonomy" id="92696"/>
    <lineage>
        <taxon>Eukaryota</taxon>
        <taxon>Fungi</taxon>
        <taxon>Dikarya</taxon>
        <taxon>Basidiomycota</taxon>
        <taxon>Agaricomycotina</taxon>
        <taxon>Agaricomycetes</taxon>
        <taxon>Polyporales</taxon>
        <taxon>Steccherinaceae</taxon>
        <taxon>Steccherinum</taxon>
    </lineage>
</organism>